<dbReference type="KEGG" id="mgad:MGAD_53760"/>
<dbReference type="EMBL" id="AP022608">
    <property type="protein sequence ID" value="BBZ21041.1"/>
    <property type="molecule type" value="Genomic_DNA"/>
</dbReference>
<dbReference type="NCBIfam" id="NF038342">
    <property type="entry name" value="FACL_FadD6"/>
    <property type="match status" value="1"/>
</dbReference>
<dbReference type="Gene3D" id="3.40.50.12780">
    <property type="entry name" value="N-terminal domain of ligase-like"/>
    <property type="match status" value="1"/>
</dbReference>
<dbReference type="Pfam" id="PF00501">
    <property type="entry name" value="AMP-binding"/>
    <property type="match status" value="1"/>
</dbReference>
<evidence type="ECO:0000259" key="6">
    <source>
        <dbReference type="Pfam" id="PF13193"/>
    </source>
</evidence>
<protein>
    <submittedName>
        <fullName evidence="7">Long-chain-acyl-CoA synthetase</fullName>
    </submittedName>
</protein>
<keyword evidence="3" id="KW-0547">Nucleotide-binding</keyword>
<dbReference type="InterPro" id="IPR020845">
    <property type="entry name" value="AMP-binding_CS"/>
</dbReference>
<dbReference type="InterPro" id="IPR054874">
    <property type="entry name" value="FACL_FadD6"/>
</dbReference>
<evidence type="ECO:0000313" key="8">
    <source>
        <dbReference type="Proteomes" id="UP000466187"/>
    </source>
</evidence>
<dbReference type="Pfam" id="PF13193">
    <property type="entry name" value="AMP-binding_C"/>
    <property type="match status" value="1"/>
</dbReference>
<accession>A0A7I7WX02</accession>
<evidence type="ECO:0000256" key="2">
    <source>
        <dbReference type="ARBA" id="ARBA00022598"/>
    </source>
</evidence>
<dbReference type="FunFam" id="3.30.300.30:FF:000020">
    <property type="entry name" value="Long-chain fatty acid transporter"/>
    <property type="match status" value="1"/>
</dbReference>
<dbReference type="GO" id="GO:0004467">
    <property type="term" value="F:long-chain fatty acid-CoA ligase activity"/>
    <property type="evidence" value="ECO:0007669"/>
    <property type="project" value="TreeGrafter"/>
</dbReference>
<dbReference type="SUPFAM" id="SSF56801">
    <property type="entry name" value="Acetyl-CoA synthetase-like"/>
    <property type="match status" value="1"/>
</dbReference>
<evidence type="ECO:0000256" key="3">
    <source>
        <dbReference type="ARBA" id="ARBA00022741"/>
    </source>
</evidence>
<comment type="similarity">
    <text evidence="1">Belongs to the ATP-dependent AMP-binding enzyme family.</text>
</comment>
<dbReference type="GO" id="GO:0044539">
    <property type="term" value="P:long-chain fatty acid import into cell"/>
    <property type="evidence" value="ECO:0007669"/>
    <property type="project" value="TreeGrafter"/>
</dbReference>
<dbReference type="InterPro" id="IPR025110">
    <property type="entry name" value="AMP-bd_C"/>
</dbReference>
<dbReference type="GO" id="GO:0005886">
    <property type="term" value="C:plasma membrane"/>
    <property type="evidence" value="ECO:0007669"/>
    <property type="project" value="TreeGrafter"/>
</dbReference>
<dbReference type="InterPro" id="IPR042099">
    <property type="entry name" value="ANL_N_sf"/>
</dbReference>
<dbReference type="Proteomes" id="UP000466187">
    <property type="component" value="Chromosome"/>
</dbReference>
<gene>
    <name evidence="7" type="ORF">MGAD_53760</name>
</gene>
<dbReference type="Gene3D" id="3.30.300.30">
    <property type="match status" value="1"/>
</dbReference>
<evidence type="ECO:0000256" key="1">
    <source>
        <dbReference type="ARBA" id="ARBA00006432"/>
    </source>
</evidence>
<evidence type="ECO:0000256" key="4">
    <source>
        <dbReference type="ARBA" id="ARBA00022840"/>
    </source>
</evidence>
<evidence type="ECO:0000313" key="7">
    <source>
        <dbReference type="EMBL" id="BBZ21041.1"/>
    </source>
</evidence>
<feature type="domain" description="AMP-binding enzyme C-terminal" evidence="6">
    <location>
        <begin position="498"/>
        <end position="574"/>
    </location>
</feature>
<dbReference type="PANTHER" id="PTHR43107">
    <property type="entry name" value="LONG-CHAIN FATTY ACID TRANSPORT PROTEIN"/>
    <property type="match status" value="1"/>
</dbReference>
<keyword evidence="4" id="KW-0067">ATP-binding</keyword>
<evidence type="ECO:0000259" key="5">
    <source>
        <dbReference type="Pfam" id="PF00501"/>
    </source>
</evidence>
<dbReference type="PANTHER" id="PTHR43107:SF15">
    <property type="entry name" value="FATTY ACID TRANSPORT PROTEIN 3, ISOFORM A"/>
    <property type="match status" value="1"/>
</dbReference>
<dbReference type="NCBIfam" id="NF006134">
    <property type="entry name" value="PRK08279.1"/>
    <property type="match status" value="1"/>
</dbReference>
<proteinExistence type="inferred from homology"/>
<dbReference type="GO" id="GO:0005324">
    <property type="term" value="F:long-chain fatty acid transmembrane transporter activity"/>
    <property type="evidence" value="ECO:0007669"/>
    <property type="project" value="TreeGrafter"/>
</dbReference>
<name>A0A7I7WX02_MYCGU</name>
<dbReference type="PROSITE" id="PS00455">
    <property type="entry name" value="AMP_BINDING"/>
    <property type="match status" value="1"/>
</dbReference>
<feature type="domain" description="AMP-dependent synthetase/ligase" evidence="5">
    <location>
        <begin position="82"/>
        <end position="413"/>
    </location>
</feature>
<dbReference type="AlphaFoldDB" id="A0A7I7WX02"/>
<dbReference type="InterPro" id="IPR045851">
    <property type="entry name" value="AMP-bd_C_sf"/>
</dbReference>
<sequence length="632" mass="68907">MPPANRVGDVETHADRVVFRKRTPEGTHRMADQKSGVRSSVGLLDIATRVPHLLMDAPVMLRGAMTGFMARPTAKTSIGKVFQDRAARYGDKPFLRFEDQELTYRQANETANRYAAVLAARGVGHGDVVGVMLRNSPQTVLLMLAIVKCGAIAGMLNFHQRGDVLSHSIGLLDAKTMVAETDLIEPITESGADTSGLMTLEELDRLASTAPTQDPATTAAVLAKDKAFYIFTSGTTGMPKASVMTHYRWLRALAGFGGLGLRLHSDDALYCCLPLYHNNALTVALGSTINAGATLALGKSFSASKFWDDVIRYQATAFIYIGEICAYLLNQPDKHTDRKHKVRVIIGNGLRPAIWDDFTERFGIPRVCEFYGASEGNTAFVNVLNIDKSTGICPTPVAFVEYDPETGDPVRDDNGRVRKVKTGEPGLLLSKVSNFQPFDGYTDKKATEKKLVRDAFKEGDCWFNTGDLMRSQGFGHAAFTDRLGDTFRWKGENVATTEVEAAVSTDSQVEEATVFGVEVEGAGGRAGMAAIQLKDGQEFDGKALAKAVYDKLPGYALPLFVRVVKELAHTSTFKSQKVDLRKEGYGGSSGEGDEDAEKIEDPIYVLSGREEGYVEFYDEYPDEVAAGKKPKN</sequence>
<reference evidence="7 8" key="1">
    <citation type="journal article" date="2019" name="Emerg. Microbes Infect.">
        <title>Comprehensive subspecies identification of 175 nontuberculous mycobacteria species based on 7547 genomic profiles.</title>
        <authorList>
            <person name="Matsumoto Y."/>
            <person name="Kinjo T."/>
            <person name="Motooka D."/>
            <person name="Nabeya D."/>
            <person name="Jung N."/>
            <person name="Uechi K."/>
            <person name="Horii T."/>
            <person name="Iida T."/>
            <person name="Fujita J."/>
            <person name="Nakamura S."/>
        </authorList>
    </citation>
    <scope>NUCLEOTIDE SEQUENCE [LARGE SCALE GENOMIC DNA]</scope>
    <source>
        <strain evidence="7 8">JCM 12688</strain>
    </source>
</reference>
<keyword evidence="2" id="KW-0436">Ligase</keyword>
<dbReference type="GO" id="GO:0005524">
    <property type="term" value="F:ATP binding"/>
    <property type="evidence" value="ECO:0007669"/>
    <property type="project" value="UniProtKB-KW"/>
</dbReference>
<organism evidence="7 8">
    <name type="scientific">Mycolicibacterium gadium</name>
    <name type="common">Mycobacterium gadium</name>
    <dbReference type="NCBI Taxonomy" id="1794"/>
    <lineage>
        <taxon>Bacteria</taxon>
        <taxon>Bacillati</taxon>
        <taxon>Actinomycetota</taxon>
        <taxon>Actinomycetes</taxon>
        <taxon>Mycobacteriales</taxon>
        <taxon>Mycobacteriaceae</taxon>
        <taxon>Mycolicibacterium</taxon>
    </lineage>
</organism>
<dbReference type="InterPro" id="IPR000873">
    <property type="entry name" value="AMP-dep_synth/lig_dom"/>
</dbReference>